<protein>
    <submittedName>
        <fullName evidence="2">Uncharacterized protein</fullName>
    </submittedName>
</protein>
<proteinExistence type="predicted"/>
<evidence type="ECO:0000256" key="1">
    <source>
        <dbReference type="SAM" id="MobiDB-lite"/>
    </source>
</evidence>
<gene>
    <name evidence="2" type="ORF">SAMN06265795_1313</name>
</gene>
<dbReference type="EMBL" id="FZOT01000031">
    <property type="protein sequence ID" value="SNT37348.1"/>
    <property type="molecule type" value="Genomic_DNA"/>
</dbReference>
<reference evidence="2 3" key="1">
    <citation type="submission" date="2017-06" db="EMBL/GenBank/DDBJ databases">
        <authorList>
            <person name="Kim H.J."/>
            <person name="Triplett B.A."/>
        </authorList>
    </citation>
    <scope>NUCLEOTIDE SEQUENCE [LARGE SCALE GENOMIC DNA]</scope>
    <source>
        <strain evidence="2 3">U15</strain>
    </source>
</reference>
<sequence>MRRLQHMDCTLLTCVAAHEPRDSLRIQEALTLYLGARSSKPLTRKMRQQAQERKNCESPHVPTSVPNA</sequence>
<feature type="region of interest" description="Disordered" evidence="1">
    <location>
        <begin position="38"/>
        <end position="68"/>
    </location>
</feature>
<accession>A0A239M597</accession>
<dbReference type="Proteomes" id="UP000198284">
    <property type="component" value="Unassembled WGS sequence"/>
</dbReference>
<evidence type="ECO:0000313" key="3">
    <source>
        <dbReference type="Proteomes" id="UP000198284"/>
    </source>
</evidence>
<organism evidence="2 3">
    <name type="scientific">Noviherbaspirillum humi</name>
    <dbReference type="NCBI Taxonomy" id="1688639"/>
    <lineage>
        <taxon>Bacteria</taxon>
        <taxon>Pseudomonadati</taxon>
        <taxon>Pseudomonadota</taxon>
        <taxon>Betaproteobacteria</taxon>
        <taxon>Burkholderiales</taxon>
        <taxon>Oxalobacteraceae</taxon>
        <taxon>Noviherbaspirillum</taxon>
    </lineage>
</organism>
<evidence type="ECO:0000313" key="2">
    <source>
        <dbReference type="EMBL" id="SNT37348.1"/>
    </source>
</evidence>
<dbReference type="AlphaFoldDB" id="A0A239M597"/>
<name>A0A239M597_9BURK</name>
<keyword evidence="3" id="KW-1185">Reference proteome</keyword>